<evidence type="ECO:0008006" key="2">
    <source>
        <dbReference type="Google" id="ProtNLM"/>
    </source>
</evidence>
<name>X0ZTR1_9ZZZZ</name>
<comment type="caution">
    <text evidence="1">The sequence shown here is derived from an EMBL/GenBank/DDBJ whole genome shotgun (WGS) entry which is preliminary data.</text>
</comment>
<organism evidence="1">
    <name type="scientific">marine sediment metagenome</name>
    <dbReference type="NCBI Taxonomy" id="412755"/>
    <lineage>
        <taxon>unclassified sequences</taxon>
        <taxon>metagenomes</taxon>
        <taxon>ecological metagenomes</taxon>
    </lineage>
</organism>
<evidence type="ECO:0000313" key="1">
    <source>
        <dbReference type="EMBL" id="GAG73210.1"/>
    </source>
</evidence>
<dbReference type="EMBL" id="BART01001784">
    <property type="protein sequence ID" value="GAG73210.1"/>
    <property type="molecule type" value="Genomic_DNA"/>
</dbReference>
<accession>X0ZTR1</accession>
<sequence>GGMIIKNIGDADCTNVKWSITFDGGIILIGKESSGIIICIPPGENVTVSFGLILGFGKTVITISVESAEGCSVSNEKDAFIFLFFIILYDYPIL</sequence>
<dbReference type="AlphaFoldDB" id="X0ZTR1"/>
<reference evidence="1" key="1">
    <citation type="journal article" date="2014" name="Front. Microbiol.">
        <title>High frequency of phylogenetically diverse reductive dehalogenase-homologous genes in deep subseafloor sedimentary metagenomes.</title>
        <authorList>
            <person name="Kawai M."/>
            <person name="Futagami T."/>
            <person name="Toyoda A."/>
            <person name="Takaki Y."/>
            <person name="Nishi S."/>
            <person name="Hori S."/>
            <person name="Arai W."/>
            <person name="Tsubouchi T."/>
            <person name="Morono Y."/>
            <person name="Uchiyama I."/>
            <person name="Ito T."/>
            <person name="Fujiyama A."/>
            <person name="Inagaki F."/>
            <person name="Takami H."/>
        </authorList>
    </citation>
    <scope>NUCLEOTIDE SEQUENCE</scope>
    <source>
        <strain evidence="1">Expedition CK06-06</strain>
    </source>
</reference>
<gene>
    <name evidence="1" type="ORF">S01H4_05965</name>
</gene>
<protein>
    <recommendedName>
        <fullName evidence="2">CARDB domain-containing protein</fullName>
    </recommendedName>
</protein>
<proteinExistence type="predicted"/>
<feature type="non-terminal residue" evidence="1">
    <location>
        <position position="1"/>
    </location>
</feature>